<evidence type="ECO:0000259" key="2">
    <source>
        <dbReference type="PROSITE" id="PS50157"/>
    </source>
</evidence>
<dbReference type="EMBL" id="NCKV01007483">
    <property type="protein sequence ID" value="RWS22954.1"/>
    <property type="molecule type" value="Genomic_DNA"/>
</dbReference>
<accession>A0A443S651</accession>
<dbReference type="AlphaFoldDB" id="A0A443S651"/>
<dbReference type="SUPFAM" id="SSF57667">
    <property type="entry name" value="beta-beta-alpha zinc fingers"/>
    <property type="match status" value="1"/>
</dbReference>
<dbReference type="InterPro" id="IPR013087">
    <property type="entry name" value="Znf_C2H2_type"/>
</dbReference>
<sequence length="407" mass="47321">MKVKRSIKEYNKFLKNYYGLKLNRSGAKIRINTINTNQVLNDFIMGCGIENIINEVQDVNVKESNSKLNYMIKKEKIDVATETTYHENQVDSIINQCNYETCDLKKNIFDGICDEQQVNVFEEIQKRWIKKENDWRTKNIKNKVNTSSSNYSQTLQMNRSQAVVVTNEFTLNKHSNIIDGQKVDNNVICRAAVIDIQPQKTPESMFIKGEVKETEAVNHLFDLKIDTNGNRKSVNNLPNAKDNLSNIKVNTDQRNKVECKLCNRCYSSKYYALQHIRVFHNRDRQLKCDKCDEILPSSKHLYSHVTSKPFVNVNISKLKNKQSLCQIEDEFHCAINVPKIDDTLDTHLLNIASTSDSPLPECKKCDKIFTCYTLFKFHLLKKHIHEKKLIVLLKNDPLRVNSKMFFN</sequence>
<organism evidence="3 4">
    <name type="scientific">Leptotrombidium deliense</name>
    <dbReference type="NCBI Taxonomy" id="299467"/>
    <lineage>
        <taxon>Eukaryota</taxon>
        <taxon>Metazoa</taxon>
        <taxon>Ecdysozoa</taxon>
        <taxon>Arthropoda</taxon>
        <taxon>Chelicerata</taxon>
        <taxon>Arachnida</taxon>
        <taxon>Acari</taxon>
        <taxon>Acariformes</taxon>
        <taxon>Trombidiformes</taxon>
        <taxon>Prostigmata</taxon>
        <taxon>Anystina</taxon>
        <taxon>Parasitengona</taxon>
        <taxon>Trombiculoidea</taxon>
        <taxon>Trombiculidae</taxon>
        <taxon>Leptotrombidium</taxon>
    </lineage>
</organism>
<evidence type="ECO:0000313" key="3">
    <source>
        <dbReference type="EMBL" id="RWS22954.1"/>
    </source>
</evidence>
<proteinExistence type="predicted"/>
<dbReference type="OrthoDB" id="6077919at2759"/>
<gene>
    <name evidence="3" type="ORF">B4U80_13460</name>
</gene>
<keyword evidence="1" id="KW-0479">Metal-binding</keyword>
<name>A0A443S651_9ACAR</name>
<reference evidence="3 4" key="1">
    <citation type="journal article" date="2018" name="Gigascience">
        <title>Genomes of trombidid mites reveal novel predicted allergens and laterally-transferred genes associated with secondary metabolism.</title>
        <authorList>
            <person name="Dong X."/>
            <person name="Chaisiri K."/>
            <person name="Xia D."/>
            <person name="Armstrong S.D."/>
            <person name="Fang Y."/>
            <person name="Donnelly M.J."/>
            <person name="Kadowaki T."/>
            <person name="McGarry J.W."/>
            <person name="Darby A.C."/>
            <person name="Makepeace B.L."/>
        </authorList>
    </citation>
    <scope>NUCLEOTIDE SEQUENCE [LARGE SCALE GENOMIC DNA]</scope>
    <source>
        <strain evidence="3">UoL-UT</strain>
    </source>
</reference>
<dbReference type="PROSITE" id="PS50157">
    <property type="entry name" value="ZINC_FINGER_C2H2_2"/>
    <property type="match status" value="2"/>
</dbReference>
<keyword evidence="1" id="KW-0862">Zinc</keyword>
<dbReference type="VEuPathDB" id="VectorBase:LDEU009086"/>
<comment type="caution">
    <text evidence="3">The sequence shown here is derived from an EMBL/GenBank/DDBJ whole genome shotgun (WGS) entry which is preliminary data.</text>
</comment>
<dbReference type="Gene3D" id="3.30.160.60">
    <property type="entry name" value="Classic Zinc Finger"/>
    <property type="match status" value="1"/>
</dbReference>
<evidence type="ECO:0000313" key="4">
    <source>
        <dbReference type="Proteomes" id="UP000288716"/>
    </source>
</evidence>
<feature type="domain" description="C2H2-type" evidence="2">
    <location>
        <begin position="257"/>
        <end position="285"/>
    </location>
</feature>
<dbReference type="PROSITE" id="PS00028">
    <property type="entry name" value="ZINC_FINGER_C2H2_1"/>
    <property type="match status" value="2"/>
</dbReference>
<feature type="domain" description="C2H2-type" evidence="2">
    <location>
        <begin position="360"/>
        <end position="388"/>
    </location>
</feature>
<protein>
    <recommendedName>
        <fullName evidence="2">C2H2-type domain-containing protein</fullName>
    </recommendedName>
</protein>
<keyword evidence="4" id="KW-1185">Reference proteome</keyword>
<keyword evidence="1" id="KW-0863">Zinc-finger</keyword>
<dbReference type="GO" id="GO:0008270">
    <property type="term" value="F:zinc ion binding"/>
    <property type="evidence" value="ECO:0007669"/>
    <property type="project" value="UniProtKB-KW"/>
</dbReference>
<evidence type="ECO:0000256" key="1">
    <source>
        <dbReference type="PROSITE-ProRule" id="PRU00042"/>
    </source>
</evidence>
<dbReference type="Proteomes" id="UP000288716">
    <property type="component" value="Unassembled WGS sequence"/>
</dbReference>
<dbReference type="SMART" id="SM00355">
    <property type="entry name" value="ZnF_C2H2"/>
    <property type="match status" value="3"/>
</dbReference>
<dbReference type="InterPro" id="IPR036236">
    <property type="entry name" value="Znf_C2H2_sf"/>
</dbReference>